<dbReference type="InterPro" id="IPR008271">
    <property type="entry name" value="Ser/Thr_kinase_AS"/>
</dbReference>
<dbReference type="EMBL" id="CP089983">
    <property type="protein sequence ID" value="WXB08667.1"/>
    <property type="molecule type" value="Genomic_DNA"/>
</dbReference>
<organism evidence="8 9">
    <name type="scientific">Pendulispora rubella</name>
    <dbReference type="NCBI Taxonomy" id="2741070"/>
    <lineage>
        <taxon>Bacteria</taxon>
        <taxon>Pseudomonadati</taxon>
        <taxon>Myxococcota</taxon>
        <taxon>Myxococcia</taxon>
        <taxon>Myxococcales</taxon>
        <taxon>Sorangiineae</taxon>
        <taxon>Pendulisporaceae</taxon>
        <taxon>Pendulispora</taxon>
    </lineage>
</organism>
<dbReference type="PANTHER" id="PTHR43289">
    <property type="entry name" value="MITOGEN-ACTIVATED PROTEIN KINASE KINASE KINASE 20-RELATED"/>
    <property type="match status" value="1"/>
</dbReference>
<sequence>MVERASSPIASDPDDPFAWIGHALEGRYDVEKVVGEGGFAVVYRGHHKGLDDAVAIKCLKIPRKLAGEERERFLQSFLDEGKLLHRLSRANANIVQALDVGATTSPNGTWTPYLVLEWLEGESLDDELRARSRKDLPPRSLEETLALLEPAARALATAHAQGIAHRDIKPANLFLCTVAGKRIIKVVDFGIAKVLGESTDLQRAHEATGMSLHAFTPRYGAPEQFDRRFGATGPWTDVFALALIVVEMVAGHSAMQGDSAQLFVASSNVQHRPTLRALDVDVGPAADAIEEVLLRALAVDPKERYGTAGDFWDALMLAAKATTIVDALAAQPVTAVRPKVPVDPLAPTVPSLRVPDTTRVDGLRPDPSISTAMASVDVPARAPAPKSPFLWITLAGAAALGVVWFAFRAPAESPPARAATPVASSSAPTKASPSVVSAPPPLASTSAAPSSAPAPVPPPMPCSSGLVPYVDTSVGYALCIPNELRDIVAVDGAIRKGELELTMRGGYLQPPATTLDSMFERDKADDPETGRTILSGKTEKTANAFSLAGTVHGKSFFQRTVTTTDRFATFQLVYPTADRKTIEPKLEHMMPTFIIGSKLPR</sequence>
<evidence type="ECO:0000256" key="2">
    <source>
        <dbReference type="ARBA" id="ARBA00022741"/>
    </source>
</evidence>
<dbReference type="SMART" id="SM00220">
    <property type="entry name" value="S_TKc"/>
    <property type="match status" value="1"/>
</dbReference>
<evidence type="ECO:0000256" key="3">
    <source>
        <dbReference type="ARBA" id="ARBA00022777"/>
    </source>
</evidence>
<keyword evidence="1" id="KW-0808">Transferase</keyword>
<evidence type="ECO:0000313" key="9">
    <source>
        <dbReference type="Proteomes" id="UP001374803"/>
    </source>
</evidence>
<dbReference type="Gene3D" id="1.10.510.10">
    <property type="entry name" value="Transferase(Phosphotransferase) domain 1"/>
    <property type="match status" value="1"/>
</dbReference>
<dbReference type="PROSITE" id="PS50011">
    <property type="entry name" value="PROTEIN_KINASE_DOM"/>
    <property type="match status" value="1"/>
</dbReference>
<dbReference type="PROSITE" id="PS00107">
    <property type="entry name" value="PROTEIN_KINASE_ATP"/>
    <property type="match status" value="1"/>
</dbReference>
<name>A0ABZ2LIP2_9BACT</name>
<dbReference type="RefSeq" id="WP_394838337.1">
    <property type="nucleotide sequence ID" value="NZ_CP089929.1"/>
</dbReference>
<accession>A0ABZ2LIP2</accession>
<proteinExistence type="predicted"/>
<feature type="compositionally biased region" description="Low complexity" evidence="6">
    <location>
        <begin position="416"/>
        <end position="451"/>
    </location>
</feature>
<dbReference type="Pfam" id="PF00069">
    <property type="entry name" value="Pkinase"/>
    <property type="match status" value="1"/>
</dbReference>
<evidence type="ECO:0000313" key="8">
    <source>
        <dbReference type="EMBL" id="WXB08667.1"/>
    </source>
</evidence>
<keyword evidence="4 5" id="KW-0067">ATP-binding</keyword>
<feature type="binding site" evidence="5">
    <location>
        <position position="64"/>
    </location>
    <ligand>
        <name>ATP</name>
        <dbReference type="ChEBI" id="CHEBI:30616"/>
    </ligand>
</feature>
<dbReference type="PANTHER" id="PTHR43289:SF6">
    <property type="entry name" value="SERINE_THREONINE-PROTEIN KINASE NEKL-3"/>
    <property type="match status" value="1"/>
</dbReference>
<dbReference type="PROSITE" id="PS00108">
    <property type="entry name" value="PROTEIN_KINASE_ST"/>
    <property type="match status" value="1"/>
</dbReference>
<gene>
    <name evidence="8" type="ORF">LVJ94_15660</name>
</gene>
<keyword evidence="3 8" id="KW-0418">Kinase</keyword>
<evidence type="ECO:0000259" key="7">
    <source>
        <dbReference type="PROSITE" id="PS50011"/>
    </source>
</evidence>
<keyword evidence="9" id="KW-1185">Reference proteome</keyword>
<reference evidence="8" key="1">
    <citation type="submission" date="2021-12" db="EMBL/GenBank/DDBJ databases">
        <title>Discovery of the Pendulisporaceae a myxobacterial family with distinct sporulation behavior and unique specialized metabolism.</title>
        <authorList>
            <person name="Garcia R."/>
            <person name="Popoff A."/>
            <person name="Bader C.D."/>
            <person name="Loehr J."/>
            <person name="Walesch S."/>
            <person name="Walt C."/>
            <person name="Boldt J."/>
            <person name="Bunk B."/>
            <person name="Haeckl F.J.F.P.J."/>
            <person name="Gunesch A.P."/>
            <person name="Birkelbach J."/>
            <person name="Nuebel U."/>
            <person name="Pietschmann T."/>
            <person name="Bach T."/>
            <person name="Mueller R."/>
        </authorList>
    </citation>
    <scope>NUCLEOTIDE SEQUENCE</scope>
    <source>
        <strain evidence="8">MSr11367</strain>
    </source>
</reference>
<dbReference type="Proteomes" id="UP001374803">
    <property type="component" value="Chromosome"/>
</dbReference>
<dbReference type="GO" id="GO:0016301">
    <property type="term" value="F:kinase activity"/>
    <property type="evidence" value="ECO:0007669"/>
    <property type="project" value="UniProtKB-KW"/>
</dbReference>
<feature type="region of interest" description="Disordered" evidence="6">
    <location>
        <begin position="416"/>
        <end position="457"/>
    </location>
</feature>
<evidence type="ECO:0000256" key="6">
    <source>
        <dbReference type="SAM" id="MobiDB-lite"/>
    </source>
</evidence>
<feature type="domain" description="Protein kinase" evidence="7">
    <location>
        <begin position="28"/>
        <end position="316"/>
    </location>
</feature>
<evidence type="ECO:0000256" key="5">
    <source>
        <dbReference type="PROSITE-ProRule" id="PRU10141"/>
    </source>
</evidence>
<keyword evidence="2 5" id="KW-0547">Nucleotide-binding</keyword>
<dbReference type="InterPro" id="IPR011009">
    <property type="entry name" value="Kinase-like_dom_sf"/>
</dbReference>
<evidence type="ECO:0000256" key="4">
    <source>
        <dbReference type="ARBA" id="ARBA00022840"/>
    </source>
</evidence>
<dbReference type="SUPFAM" id="SSF56112">
    <property type="entry name" value="Protein kinase-like (PK-like)"/>
    <property type="match status" value="1"/>
</dbReference>
<dbReference type="InterPro" id="IPR000719">
    <property type="entry name" value="Prot_kinase_dom"/>
</dbReference>
<protein>
    <submittedName>
        <fullName evidence="8">Protein kinase</fullName>
    </submittedName>
</protein>
<dbReference type="CDD" id="cd14014">
    <property type="entry name" value="STKc_PknB_like"/>
    <property type="match status" value="1"/>
</dbReference>
<dbReference type="InterPro" id="IPR017441">
    <property type="entry name" value="Protein_kinase_ATP_BS"/>
</dbReference>
<evidence type="ECO:0000256" key="1">
    <source>
        <dbReference type="ARBA" id="ARBA00022679"/>
    </source>
</evidence>